<dbReference type="Proteomes" id="UP000585905">
    <property type="component" value="Unassembled WGS sequence"/>
</dbReference>
<dbReference type="PANTHER" id="PTHR30561">
    <property type="entry name" value="SMR FAMILY PROTON-DEPENDENT DRUG EFFLUX TRANSPORTER SUGE"/>
    <property type="match status" value="1"/>
</dbReference>
<keyword evidence="11" id="KW-0443">Lipid metabolism</keyword>
<name>A0A839E712_9MICO</name>
<feature type="transmembrane region" description="Helical" evidence="13">
    <location>
        <begin position="31"/>
        <end position="54"/>
    </location>
</feature>
<dbReference type="InterPro" id="IPR000390">
    <property type="entry name" value="Small_drug/metabolite_transptr"/>
</dbReference>
<comment type="caution">
    <text evidence="15">The sequence shown here is derived from an EMBL/GenBank/DDBJ whole genome shotgun (WGS) entry which is preliminary data.</text>
</comment>
<dbReference type="GO" id="GO:0005886">
    <property type="term" value="C:plasma membrane"/>
    <property type="evidence" value="ECO:0007669"/>
    <property type="project" value="UniProtKB-SubCell"/>
</dbReference>
<keyword evidence="16" id="KW-1185">Reference proteome</keyword>
<evidence type="ECO:0000256" key="12">
    <source>
        <dbReference type="ARBA" id="ARBA00023136"/>
    </source>
</evidence>
<keyword evidence="4" id="KW-1003">Cell membrane</keyword>
<evidence type="ECO:0000256" key="4">
    <source>
        <dbReference type="ARBA" id="ARBA00022475"/>
    </source>
</evidence>
<evidence type="ECO:0000313" key="15">
    <source>
        <dbReference type="EMBL" id="MBA8847307.1"/>
    </source>
</evidence>
<feature type="domain" description="EamA" evidence="14">
    <location>
        <begin position="160"/>
        <end position="294"/>
    </location>
</feature>
<dbReference type="InterPro" id="IPR037185">
    <property type="entry name" value="EmrE-like"/>
</dbReference>
<evidence type="ECO:0000256" key="7">
    <source>
        <dbReference type="ARBA" id="ARBA00022556"/>
    </source>
</evidence>
<organism evidence="15 16">
    <name type="scientific">Microcella alkalica</name>
    <dbReference type="NCBI Taxonomy" id="355930"/>
    <lineage>
        <taxon>Bacteria</taxon>
        <taxon>Bacillati</taxon>
        <taxon>Actinomycetota</taxon>
        <taxon>Actinomycetes</taxon>
        <taxon>Micrococcales</taxon>
        <taxon>Microbacteriaceae</taxon>
        <taxon>Microcella</taxon>
    </lineage>
</organism>
<evidence type="ECO:0000313" key="16">
    <source>
        <dbReference type="Proteomes" id="UP000585905"/>
    </source>
</evidence>
<feature type="transmembrane region" description="Helical" evidence="13">
    <location>
        <begin position="118"/>
        <end position="138"/>
    </location>
</feature>
<dbReference type="PANTHER" id="PTHR30561:SF1">
    <property type="entry name" value="MULTIDRUG TRANSPORTER EMRE"/>
    <property type="match status" value="1"/>
</dbReference>
<dbReference type="GO" id="GO:0009103">
    <property type="term" value="P:lipopolysaccharide biosynthetic process"/>
    <property type="evidence" value="ECO:0007669"/>
    <property type="project" value="UniProtKB-KW"/>
</dbReference>
<keyword evidence="8 13" id="KW-0812">Transmembrane</keyword>
<evidence type="ECO:0000256" key="1">
    <source>
        <dbReference type="ARBA" id="ARBA00004651"/>
    </source>
</evidence>
<feature type="transmembrane region" description="Helical" evidence="13">
    <location>
        <begin position="252"/>
        <end position="271"/>
    </location>
</feature>
<comment type="subcellular location">
    <subcellularLocation>
        <location evidence="1">Cell membrane</location>
        <topology evidence="1">Multi-pass membrane protein</topology>
    </subcellularLocation>
</comment>
<sequence length="297" mass="29682">MIAALLIAGGALAHAAWNIALKASTAGGIRFVALTVVLATALLAPVGAPALLPVLVEHPSVAGLLLASGALHCGYFLLLQRSYAVADVSVVYPLARGTGPFLSVVAAVVLLGERPASVALLGGGVVVAGVVVIGLAGARPSSAPSTSDAATDARRRRRRLGIVLGAGVGILIAGYTVLDAVAVTAAGLSPVGYFWGSLVVQLMILAPLLIANPGETVATARRHPRAIAAVGILSPIAYVLVLAAYAHAPVAIVAPAREVSVVLIALAGWLLFREPHPVQRLIGSAVVVAGVALLASG</sequence>
<dbReference type="EMBL" id="JACGWX010000002">
    <property type="protein sequence ID" value="MBA8847307.1"/>
    <property type="molecule type" value="Genomic_DNA"/>
</dbReference>
<dbReference type="GO" id="GO:0022857">
    <property type="term" value="F:transmembrane transporter activity"/>
    <property type="evidence" value="ECO:0007669"/>
    <property type="project" value="InterPro"/>
</dbReference>
<evidence type="ECO:0000256" key="3">
    <source>
        <dbReference type="ARBA" id="ARBA00022448"/>
    </source>
</evidence>
<keyword evidence="3" id="KW-0813">Transport</keyword>
<dbReference type="Pfam" id="PF00892">
    <property type="entry name" value="EamA"/>
    <property type="match status" value="1"/>
</dbReference>
<feature type="transmembrane region" description="Helical" evidence="13">
    <location>
        <begin position="193"/>
        <end position="214"/>
    </location>
</feature>
<keyword evidence="10 13" id="KW-1133">Transmembrane helix</keyword>
<accession>A0A839E712</accession>
<dbReference type="Gene3D" id="1.10.3730.20">
    <property type="match status" value="2"/>
</dbReference>
<keyword evidence="6" id="KW-0997">Cell inner membrane</keyword>
<evidence type="ECO:0000256" key="5">
    <source>
        <dbReference type="ARBA" id="ARBA00022516"/>
    </source>
</evidence>
<evidence type="ECO:0000256" key="2">
    <source>
        <dbReference type="ARBA" id="ARBA00007362"/>
    </source>
</evidence>
<comment type="similarity">
    <text evidence="2">Belongs to the EamA transporter family.</text>
</comment>
<evidence type="ECO:0000256" key="13">
    <source>
        <dbReference type="SAM" id="Phobius"/>
    </source>
</evidence>
<keyword evidence="7" id="KW-0441">Lipid A biosynthesis</keyword>
<evidence type="ECO:0000256" key="9">
    <source>
        <dbReference type="ARBA" id="ARBA00022985"/>
    </source>
</evidence>
<evidence type="ECO:0000259" key="14">
    <source>
        <dbReference type="Pfam" id="PF00892"/>
    </source>
</evidence>
<reference evidence="15 16" key="1">
    <citation type="submission" date="2020-07" db="EMBL/GenBank/DDBJ databases">
        <title>Sequencing the genomes of 1000 actinobacteria strains.</title>
        <authorList>
            <person name="Klenk H.-P."/>
        </authorList>
    </citation>
    <scope>NUCLEOTIDE SEQUENCE [LARGE SCALE GENOMIC DNA]</scope>
    <source>
        <strain evidence="15 16">DSM 19663</strain>
    </source>
</reference>
<feature type="transmembrane region" description="Helical" evidence="13">
    <location>
        <begin position="226"/>
        <end position="246"/>
    </location>
</feature>
<dbReference type="AlphaFoldDB" id="A0A839E712"/>
<dbReference type="InterPro" id="IPR000620">
    <property type="entry name" value="EamA_dom"/>
</dbReference>
<evidence type="ECO:0000256" key="10">
    <source>
        <dbReference type="ARBA" id="ARBA00022989"/>
    </source>
</evidence>
<keyword evidence="12 13" id="KW-0472">Membrane</keyword>
<proteinExistence type="inferred from homology"/>
<evidence type="ECO:0000256" key="11">
    <source>
        <dbReference type="ARBA" id="ARBA00023098"/>
    </source>
</evidence>
<protein>
    <submittedName>
        <fullName evidence="15">Drug/metabolite transporter (DMT)-like permease</fullName>
    </submittedName>
</protein>
<keyword evidence="9" id="KW-0448">Lipopolysaccharide biosynthesis</keyword>
<feature type="transmembrane region" description="Helical" evidence="13">
    <location>
        <begin position="159"/>
        <end position="178"/>
    </location>
</feature>
<gene>
    <name evidence="15" type="ORF">FHX53_000892</name>
</gene>
<dbReference type="SUPFAM" id="SSF103481">
    <property type="entry name" value="Multidrug resistance efflux transporter EmrE"/>
    <property type="match status" value="2"/>
</dbReference>
<evidence type="ECO:0000256" key="8">
    <source>
        <dbReference type="ARBA" id="ARBA00022692"/>
    </source>
</evidence>
<keyword evidence="5" id="KW-0444">Lipid biosynthesis</keyword>
<feature type="transmembrane region" description="Helical" evidence="13">
    <location>
        <begin position="61"/>
        <end position="79"/>
    </location>
</feature>
<dbReference type="RefSeq" id="WP_220476202.1">
    <property type="nucleotide sequence ID" value="NZ_BAAAOV010000001.1"/>
</dbReference>
<evidence type="ECO:0000256" key="6">
    <source>
        <dbReference type="ARBA" id="ARBA00022519"/>
    </source>
</evidence>